<evidence type="ECO:0000259" key="2">
    <source>
        <dbReference type="SMART" id="SM00062"/>
    </source>
</evidence>
<dbReference type="PROSITE" id="PS51257">
    <property type="entry name" value="PROKAR_LIPOPROTEIN"/>
    <property type="match status" value="1"/>
</dbReference>
<reference evidence="3 4" key="1">
    <citation type="submission" date="2020-02" db="EMBL/GenBank/DDBJ databases">
        <title>Whole-genome analyses of novel actinobacteria.</title>
        <authorList>
            <person name="Sahin N."/>
        </authorList>
    </citation>
    <scope>NUCLEOTIDE SEQUENCE [LARGE SCALE GENOMIC DNA]</scope>
    <source>
        <strain evidence="3 4">A7024</strain>
    </source>
</reference>
<name>A0A6G4U880_9ACTN</name>
<dbReference type="SUPFAM" id="SSF53850">
    <property type="entry name" value="Periplasmic binding protein-like II"/>
    <property type="match status" value="1"/>
</dbReference>
<dbReference type="Pfam" id="PF00497">
    <property type="entry name" value="SBP_bac_3"/>
    <property type="match status" value="1"/>
</dbReference>
<dbReference type="Gene3D" id="3.40.190.10">
    <property type="entry name" value="Periplasmic binding protein-like II"/>
    <property type="match status" value="2"/>
</dbReference>
<evidence type="ECO:0000256" key="1">
    <source>
        <dbReference type="ARBA" id="ARBA00022729"/>
    </source>
</evidence>
<dbReference type="PANTHER" id="PTHR35936">
    <property type="entry name" value="MEMBRANE-BOUND LYTIC MUREIN TRANSGLYCOSYLASE F"/>
    <property type="match status" value="1"/>
</dbReference>
<evidence type="ECO:0000313" key="4">
    <source>
        <dbReference type="Proteomes" id="UP000481583"/>
    </source>
</evidence>
<keyword evidence="4" id="KW-1185">Reference proteome</keyword>
<dbReference type="AlphaFoldDB" id="A0A6G4U880"/>
<sequence length="250" mass="25539">MPFVRSLPQISTAAAAVALLAGCGDSGTEASDLPLVKKGTLTVCAAPPAAAAGFEEQLADRIADDIGAKKRIVEASLADIESGAALKAKTCDLAAGVTATAEHRKTMALTKPYAPADHALVAQKDAEYEDLGDLKGKKLGVQSGTAAKAYADDKAKDADVIVYDELDPLLKAVKTGKIQAGLATPSAAQGFAKDGAETAAVSTGERHAFAARRSSKEILGAANDALAKAREDGSYARTYKKHFGSAPKGA</sequence>
<comment type="caution">
    <text evidence="3">The sequence shown here is derived from an EMBL/GenBank/DDBJ whole genome shotgun (WGS) entry which is preliminary data.</text>
</comment>
<evidence type="ECO:0000313" key="3">
    <source>
        <dbReference type="EMBL" id="NGN67916.1"/>
    </source>
</evidence>
<dbReference type="PANTHER" id="PTHR35936:SF19">
    <property type="entry name" value="AMINO-ACID-BINDING PROTEIN YXEM-RELATED"/>
    <property type="match status" value="1"/>
</dbReference>
<accession>A0A6G4U880</accession>
<gene>
    <name evidence="3" type="ORF">G5C51_28965</name>
</gene>
<dbReference type="Proteomes" id="UP000481583">
    <property type="component" value="Unassembled WGS sequence"/>
</dbReference>
<protein>
    <submittedName>
        <fullName evidence="3">Transporter substrate-binding domain-containing protein</fullName>
    </submittedName>
</protein>
<dbReference type="EMBL" id="JAAKZV010000171">
    <property type="protein sequence ID" value="NGN67916.1"/>
    <property type="molecule type" value="Genomic_DNA"/>
</dbReference>
<feature type="domain" description="Solute-binding protein family 3/N-terminal" evidence="2">
    <location>
        <begin position="40"/>
        <end position="246"/>
    </location>
</feature>
<dbReference type="RefSeq" id="WP_165241375.1">
    <property type="nucleotide sequence ID" value="NZ_JAAKZV010000171.1"/>
</dbReference>
<organism evidence="3 4">
    <name type="scientific">Streptomyces coryli</name>
    <dbReference type="NCBI Taxonomy" id="1128680"/>
    <lineage>
        <taxon>Bacteria</taxon>
        <taxon>Bacillati</taxon>
        <taxon>Actinomycetota</taxon>
        <taxon>Actinomycetes</taxon>
        <taxon>Kitasatosporales</taxon>
        <taxon>Streptomycetaceae</taxon>
        <taxon>Streptomyces</taxon>
    </lineage>
</organism>
<dbReference type="SMART" id="SM00062">
    <property type="entry name" value="PBPb"/>
    <property type="match status" value="1"/>
</dbReference>
<dbReference type="InterPro" id="IPR001638">
    <property type="entry name" value="Solute-binding_3/MltF_N"/>
</dbReference>
<proteinExistence type="predicted"/>
<keyword evidence="1" id="KW-0732">Signal</keyword>